<dbReference type="InterPro" id="IPR023606">
    <property type="entry name" value="CoA-Trfase_III_dom_1_sf"/>
</dbReference>
<dbReference type="Gene3D" id="3.30.1540.10">
    <property type="entry name" value="formyl-coa transferase, domain 3"/>
    <property type="match status" value="1"/>
</dbReference>
<dbReference type="Gene3D" id="3.40.50.10540">
    <property type="entry name" value="Crotonobetainyl-coa:carnitine coa-transferase, domain 1"/>
    <property type="match status" value="2"/>
</dbReference>
<reference evidence="1 2" key="1">
    <citation type="journal article" date="2018" name="Appl. Environ. Microbiol.">
        <title>Antimicrobial susceptibility testing and tentative epidemiological cut-off values of five Bacillus species relevant for use as animal feed additives or for plant protection.</title>
        <authorList>
            <person name="Agerso Y."/>
            <person name="Stuer-Lauridsen B."/>
            <person name="Bjerre K."/>
            <person name="Jensen M.G."/>
            <person name="Johansen E."/>
            <person name="Bennedsen M."/>
            <person name="Brockmann E."/>
            <person name="Nielsen B."/>
        </authorList>
    </citation>
    <scope>NUCLEOTIDE SEQUENCE [LARGE SCALE GENOMIC DNA]</scope>
    <source>
        <strain evidence="1 2">CHCC20162</strain>
    </source>
</reference>
<dbReference type="AlphaFoldDB" id="A0A3D8WTU5"/>
<dbReference type="InterPro" id="IPR003673">
    <property type="entry name" value="CoA-Trfase_fam_III"/>
</dbReference>
<dbReference type="PANTHER" id="PTHR48228:SF4">
    <property type="entry name" value="BLR3030 PROTEIN"/>
    <property type="match status" value="1"/>
</dbReference>
<dbReference type="InterPro" id="IPR050509">
    <property type="entry name" value="CoA-transferase_III"/>
</dbReference>
<dbReference type="Pfam" id="PF02515">
    <property type="entry name" value="CoA_transf_3"/>
    <property type="match status" value="1"/>
</dbReference>
<dbReference type="InterPro" id="IPR044855">
    <property type="entry name" value="CoA-Trfase_III_dom3_sf"/>
</dbReference>
<dbReference type="PANTHER" id="PTHR48228">
    <property type="entry name" value="SUCCINYL-COA--D-CITRAMALATE COA-TRANSFERASE"/>
    <property type="match status" value="1"/>
</dbReference>
<dbReference type="Proteomes" id="UP000256519">
    <property type="component" value="Unassembled WGS sequence"/>
</dbReference>
<dbReference type="SUPFAM" id="SSF89796">
    <property type="entry name" value="CoA-transferase family III (CaiB/BaiF)"/>
    <property type="match status" value="2"/>
</dbReference>
<dbReference type="GO" id="GO:0003824">
    <property type="term" value="F:catalytic activity"/>
    <property type="evidence" value="ECO:0007669"/>
    <property type="project" value="InterPro"/>
</dbReference>
<proteinExistence type="predicted"/>
<dbReference type="EMBL" id="PQWM01000061">
    <property type="protein sequence ID" value="RDZ06518.1"/>
    <property type="molecule type" value="Genomic_DNA"/>
</dbReference>
<name>A0A3D8WTU5_PRIMG</name>
<sequence length="501" mass="55371">MSTNTDVKKLTDAIVKANENKLTNLDNFDIYEELNTVLKDVGLSMEDSGGKVTFYGQDPIAPSTLRLASAAGIALVAKSIAVSKIWRMRGGKGQDIHMDLRKALRRLSPFYDRKWERLNGFAPGVANDPYNPFDFSFYQTKDGKWVMPLNPYPRSKHETLKFLNCTEDRGAVANAIRLWNADELEKAAAERGIVMPVVRTVEEFMKEPTYEEVAKLPLIEIEKIGESDPEPLSNEASTPLEGIRALGLSHVIAGAGLGRALALHGADVLNVWRPTDWEHDMVYATSNVGMRSTTLDLGAAEGKQKVEELLEGADIFFANRRYGFLEQYGLSAEDCAQIRPGIIHCTVNLHGTEGAWANRNGFDQTAGCVTGVMAFEGSPDNPKLPPISIVNDYAVSWLLEVGALMALERRAKEGGSYRVRVSLDRVSLWILSMGIFDKQFAKKTAGSSEEHEFIAPDLFEAETSLGLYRGVTDQVEMSETPGKYEPVLVPRGSCKAEWNTK</sequence>
<dbReference type="RefSeq" id="WP_116078713.1">
    <property type="nucleotide sequence ID" value="NZ_CP187634.1"/>
</dbReference>
<protein>
    <submittedName>
        <fullName evidence="1">Carnitine dehydratase</fullName>
    </submittedName>
</protein>
<gene>
    <name evidence="1" type="ORF">C3744_28515</name>
</gene>
<organism evidence="1 2">
    <name type="scientific">Priestia megaterium</name>
    <name type="common">Bacillus megaterium</name>
    <dbReference type="NCBI Taxonomy" id="1404"/>
    <lineage>
        <taxon>Bacteria</taxon>
        <taxon>Bacillati</taxon>
        <taxon>Bacillota</taxon>
        <taxon>Bacilli</taxon>
        <taxon>Bacillales</taxon>
        <taxon>Bacillaceae</taxon>
        <taxon>Priestia</taxon>
    </lineage>
</organism>
<comment type="caution">
    <text evidence="1">The sequence shown here is derived from an EMBL/GenBank/DDBJ whole genome shotgun (WGS) entry which is preliminary data.</text>
</comment>
<evidence type="ECO:0000313" key="2">
    <source>
        <dbReference type="Proteomes" id="UP000256519"/>
    </source>
</evidence>
<accession>A0A3D8WTU5</accession>
<evidence type="ECO:0000313" key="1">
    <source>
        <dbReference type="EMBL" id="RDZ06518.1"/>
    </source>
</evidence>